<dbReference type="EMBL" id="WMLB01000040">
    <property type="protein sequence ID" value="MTH70018.1"/>
    <property type="molecule type" value="Genomic_DNA"/>
</dbReference>
<dbReference type="SUPFAM" id="SSF53850">
    <property type="entry name" value="Periplasmic binding protein-like II"/>
    <property type="match status" value="1"/>
</dbReference>
<gene>
    <name evidence="1" type="ORF">GJ743_16725</name>
</gene>
<dbReference type="RefSeq" id="WP_155053047.1">
    <property type="nucleotide sequence ID" value="NZ_BAAAIB010000008.1"/>
</dbReference>
<dbReference type="OrthoDB" id="3256840at2"/>
<reference evidence="1 2" key="1">
    <citation type="submission" date="2019-11" db="EMBL/GenBank/DDBJ databases">
        <title>Agromyces kandeliae sp. nov., isolated from mangrove soil.</title>
        <authorList>
            <person name="Wang R."/>
        </authorList>
    </citation>
    <scope>NUCLEOTIDE SEQUENCE [LARGE SCALE GENOMIC DNA]</scope>
    <source>
        <strain evidence="1 2">JCM 11433</strain>
    </source>
</reference>
<dbReference type="InterPro" id="IPR006059">
    <property type="entry name" value="SBP"/>
</dbReference>
<dbReference type="Pfam" id="PF01547">
    <property type="entry name" value="SBP_bac_1"/>
    <property type="match status" value="1"/>
</dbReference>
<dbReference type="AlphaFoldDB" id="A0A6I3MB72"/>
<dbReference type="Proteomes" id="UP000433071">
    <property type="component" value="Unassembled WGS sequence"/>
</dbReference>
<proteinExistence type="predicted"/>
<dbReference type="PANTHER" id="PTHR43649">
    <property type="entry name" value="ARABINOSE-BINDING PROTEIN-RELATED"/>
    <property type="match status" value="1"/>
</dbReference>
<protein>
    <submittedName>
        <fullName evidence="1">Extracellular solute-binding protein</fullName>
    </submittedName>
</protein>
<evidence type="ECO:0000313" key="2">
    <source>
        <dbReference type="Proteomes" id="UP000433071"/>
    </source>
</evidence>
<comment type="caution">
    <text evidence="1">The sequence shown here is derived from an EMBL/GenBank/DDBJ whole genome shotgun (WGS) entry which is preliminary data.</text>
</comment>
<keyword evidence="2" id="KW-1185">Reference proteome</keyword>
<dbReference type="Gene3D" id="3.40.190.10">
    <property type="entry name" value="Periplasmic binding protein-like II"/>
    <property type="match status" value="2"/>
</dbReference>
<organism evidence="1 2">
    <name type="scientific">Agromyces bracchium</name>
    <dbReference type="NCBI Taxonomy" id="88376"/>
    <lineage>
        <taxon>Bacteria</taxon>
        <taxon>Bacillati</taxon>
        <taxon>Actinomycetota</taxon>
        <taxon>Actinomycetes</taxon>
        <taxon>Micrococcales</taxon>
        <taxon>Microbacteriaceae</taxon>
        <taxon>Agromyces</taxon>
    </lineage>
</organism>
<name>A0A6I3MB72_9MICO</name>
<evidence type="ECO:0000313" key="1">
    <source>
        <dbReference type="EMBL" id="MTH70018.1"/>
    </source>
</evidence>
<sequence length="431" mass="44437">MTQHTPSPGRRWALVAVTAIGGLVLAGCSAPSADESTPGEAADSFTFSFPQANDTEDFYQAFAQQYMDETGVEIELLPIPGDSYYTQINTQLQAGNAPDLLIAPPGGGQANGVVRLAEAGLLAPLGEASSAVIPAGTENLYTFDGEVYGQPTSLSPNGLVWNPDVAASAGVDEYPATFEDLLAGCADAKDAGLAFTVLAGTVPPNLGFIAQVISATRVYAADPDWNEQRAAGDVTFADSGWKQVLEDFVEMNESGCFQDGAAGGTFDSITGGLIGGTALSASIPGSAATALSGASQGKYTLDVRAFPPADGEDPWLIASPLYAWASNGTSDENTQLAVQEFLDWAAEPENAVEFANLSGGIPVAGAEDSELLPQYAPVADLISAGTFSPEPNLSWPNAGVYDALSVGMQGLLTGQTTVDGILESMDAAWDQ</sequence>
<accession>A0A6I3MB72</accession>
<dbReference type="InterPro" id="IPR050490">
    <property type="entry name" value="Bact_solute-bd_prot1"/>
</dbReference>